<dbReference type="AlphaFoldDB" id="A0A508WTJ8"/>
<organism evidence="1">
    <name type="scientific">Sinorhizobium medicae</name>
    <dbReference type="NCBI Taxonomy" id="110321"/>
    <lineage>
        <taxon>Bacteria</taxon>
        <taxon>Pseudomonadati</taxon>
        <taxon>Pseudomonadota</taxon>
        <taxon>Alphaproteobacteria</taxon>
        <taxon>Hyphomicrobiales</taxon>
        <taxon>Rhizobiaceae</taxon>
        <taxon>Sinorhizobium/Ensifer group</taxon>
        <taxon>Sinorhizobium</taxon>
    </lineage>
</organism>
<accession>A0A508WTJ8</accession>
<reference evidence="1" key="1">
    <citation type="submission" date="2019-06" db="EMBL/GenBank/DDBJ databases">
        <authorList>
            <person name="Le Quere A."/>
            <person name="Colella S."/>
        </authorList>
    </citation>
    <scope>NUCLEOTIDE SEQUENCE</scope>
    <source>
        <strain evidence="1">EmedicaeMD41</strain>
    </source>
</reference>
<protein>
    <submittedName>
        <fullName evidence="1">Uncharacterized protein</fullName>
    </submittedName>
</protein>
<dbReference type="EMBL" id="CABFNB010000079">
    <property type="protein sequence ID" value="VTZ60545.1"/>
    <property type="molecule type" value="Genomic_DNA"/>
</dbReference>
<evidence type="ECO:0000313" key="1">
    <source>
        <dbReference type="EMBL" id="VTZ60545.1"/>
    </source>
</evidence>
<gene>
    <name evidence="1" type="ORF">EMEDMD4_170038</name>
</gene>
<proteinExistence type="predicted"/>
<sequence length="82" mass="8754">MPVGCLMLVAITLVELVFIEIVSIADPKRLIDPTGIDPPSYRHIGDAAVAFSDLSPGEISLPHGRASSLWPIANQLIAKYGD</sequence>
<name>A0A508WTJ8_9HYPH</name>
<dbReference type="Proteomes" id="UP000507954">
    <property type="component" value="Unassembled WGS sequence"/>
</dbReference>